<dbReference type="EMBL" id="JAAMOW010000006">
    <property type="protein sequence ID" value="NGY05608.1"/>
    <property type="molecule type" value="Genomic_DNA"/>
</dbReference>
<organism evidence="2 3">
    <name type="scientific">Solimonas terrae</name>
    <dbReference type="NCBI Taxonomy" id="1396819"/>
    <lineage>
        <taxon>Bacteria</taxon>
        <taxon>Pseudomonadati</taxon>
        <taxon>Pseudomonadota</taxon>
        <taxon>Gammaproteobacteria</taxon>
        <taxon>Nevskiales</taxon>
        <taxon>Nevskiaceae</taxon>
        <taxon>Solimonas</taxon>
    </lineage>
</organism>
<feature type="domain" description="Transposase IS66 central" evidence="1">
    <location>
        <begin position="2"/>
        <end position="111"/>
    </location>
</feature>
<dbReference type="Pfam" id="PF03050">
    <property type="entry name" value="DDE_Tnp_IS66"/>
    <property type="match status" value="1"/>
</dbReference>
<dbReference type="PANTHER" id="PTHR33678">
    <property type="entry name" value="BLL1576 PROTEIN"/>
    <property type="match status" value="1"/>
</dbReference>
<name>A0A6M2BT11_9GAMM</name>
<dbReference type="Proteomes" id="UP000472676">
    <property type="component" value="Unassembled WGS sequence"/>
</dbReference>
<accession>A0A6M2BT11</accession>
<protein>
    <submittedName>
        <fullName evidence="2">Transposase</fullName>
    </submittedName>
</protein>
<dbReference type="InterPro" id="IPR004291">
    <property type="entry name" value="Transposase_IS66_central"/>
</dbReference>
<dbReference type="AlphaFoldDB" id="A0A6M2BT11"/>
<evidence type="ECO:0000313" key="3">
    <source>
        <dbReference type="Proteomes" id="UP000472676"/>
    </source>
</evidence>
<evidence type="ECO:0000313" key="2">
    <source>
        <dbReference type="EMBL" id="NGY05608.1"/>
    </source>
</evidence>
<gene>
    <name evidence="2" type="ORF">G7Y85_12615</name>
</gene>
<evidence type="ECO:0000259" key="1">
    <source>
        <dbReference type="Pfam" id="PF03050"/>
    </source>
</evidence>
<dbReference type="PANTHER" id="PTHR33678:SF1">
    <property type="entry name" value="BLL1576 PROTEIN"/>
    <property type="match status" value="1"/>
</dbReference>
<dbReference type="InterPro" id="IPR052344">
    <property type="entry name" value="Transposase-related"/>
</dbReference>
<comment type="caution">
    <text evidence="2">The sequence shown here is derived from an EMBL/GenBank/DDBJ whole genome shotgun (WGS) entry which is preliminary data.</text>
</comment>
<reference evidence="2 3" key="1">
    <citation type="journal article" date="2014" name="Int. J. Syst. Evol. Microbiol.">
        <title>Solimonas terrae sp. nov., isolated from soil.</title>
        <authorList>
            <person name="Kim S.J."/>
            <person name="Moon J.Y."/>
            <person name="Weon H.Y."/>
            <person name="Ahn J.H."/>
            <person name="Chen W.M."/>
            <person name="Kwon S.W."/>
        </authorList>
    </citation>
    <scope>NUCLEOTIDE SEQUENCE [LARGE SCALE GENOMIC DNA]</scope>
    <source>
        <strain evidence="2 3">KIS83-12</strain>
    </source>
</reference>
<sequence>MEAITGIGALYRIEDAISALDVQAKQAWRQQHAAPHLATFKDWLIHLQQSTLRQRDLTKAIDYTPRRWAALTRYLDDGRYPTDNNPIESAIWPIALGRKNRLFAGSKSAGRRAAAIMCMIAAA</sequence>
<keyword evidence="3" id="KW-1185">Reference proteome</keyword>
<proteinExistence type="predicted"/>